<reference evidence="1 2" key="1">
    <citation type="submission" date="2021-02" db="EMBL/GenBank/DDBJ databases">
        <title>Complete genome sequence of Lactococcus lactis strain K_LL004.</title>
        <authorList>
            <person name="Kim H.B."/>
        </authorList>
    </citation>
    <scope>NUCLEOTIDE SEQUENCE [LARGE SCALE GENOMIC DNA]</scope>
    <source>
        <strain evidence="1 2">K_LL004</strain>
    </source>
</reference>
<dbReference type="RefSeq" id="WP_205872440.1">
    <property type="nucleotide sequence ID" value="NZ_CP070872.1"/>
</dbReference>
<accession>A0AA45QSN3</accession>
<organism evidence="1 2">
    <name type="scientific">Lactococcus taiwanensis</name>
    <dbReference type="NCBI Taxonomy" id="1151742"/>
    <lineage>
        <taxon>Bacteria</taxon>
        <taxon>Bacillati</taxon>
        <taxon>Bacillota</taxon>
        <taxon>Bacilli</taxon>
        <taxon>Lactobacillales</taxon>
        <taxon>Streptococcaceae</taxon>
        <taxon>Lactococcus</taxon>
    </lineage>
</organism>
<protein>
    <submittedName>
        <fullName evidence="1">Uncharacterized protein</fullName>
    </submittedName>
</protein>
<dbReference type="KEGG" id="lti:JW886_04695"/>
<gene>
    <name evidence="1" type="ORF">JW886_04695</name>
</gene>
<evidence type="ECO:0000313" key="1">
    <source>
        <dbReference type="EMBL" id="QSE77546.1"/>
    </source>
</evidence>
<dbReference type="EMBL" id="CP070872">
    <property type="protein sequence ID" value="QSE77546.1"/>
    <property type="molecule type" value="Genomic_DNA"/>
</dbReference>
<proteinExistence type="predicted"/>
<evidence type="ECO:0000313" key="2">
    <source>
        <dbReference type="Proteomes" id="UP000663608"/>
    </source>
</evidence>
<dbReference type="AlphaFoldDB" id="A0AA45QSN3"/>
<keyword evidence="2" id="KW-1185">Reference proteome</keyword>
<sequence length="134" mass="15409">MNNIPCPAKNQDPLIYQRYKLPSGRIVMISKEMMMPSKLNSMKFEQMISVTSFETGLLTYFNFGHRGKLAFRLPMSFFASTSPEAKQQLLKQYMIEFLNETSRKKSQLKINLAQKLVPLFLAIEAAELLLKLAL</sequence>
<name>A0AA45QSN3_9LACT</name>
<dbReference type="Proteomes" id="UP000663608">
    <property type="component" value="Chromosome"/>
</dbReference>